<keyword evidence="8 14" id="KW-0418">Kinase</keyword>
<keyword evidence="10" id="KW-0472">Membrane</keyword>
<feature type="domain" description="HAMP" evidence="13">
    <location>
        <begin position="1"/>
        <end position="50"/>
    </location>
</feature>
<sequence length="268" mass="28701">MAPIRRFREGIEVRGRGDLSPIPAEGLPSEFQPNARAVNHLLDRLRRALETERSFTANSAHDLRTPVAGALAQVQRLVLEAPDEATRARARDVEAALQRLARLSEKLMQLALAEGGRLQAEALVDLVPVLRMLVADMTRHAAGRIDLALLAAGVPASIDPDAFATLARNLIENALRHGDQGTPVQVSLSPAGLLRVVNAGPAVPADRLGRLTRPFERRATEAQGSGLRLAIAQAIAEGTGGRLELLSPAEGRMGGFEARFSTSPARLR</sequence>
<evidence type="ECO:0000259" key="13">
    <source>
        <dbReference type="PROSITE" id="PS50885"/>
    </source>
</evidence>
<evidence type="ECO:0000256" key="5">
    <source>
        <dbReference type="ARBA" id="ARBA00022679"/>
    </source>
</evidence>
<dbReference type="InterPro" id="IPR036097">
    <property type="entry name" value="HisK_dim/P_sf"/>
</dbReference>
<dbReference type="CDD" id="cd00075">
    <property type="entry name" value="HATPase"/>
    <property type="match status" value="1"/>
</dbReference>
<keyword evidence="4" id="KW-0597">Phosphoprotein</keyword>
<dbReference type="Pfam" id="PF02518">
    <property type="entry name" value="HATPase_c"/>
    <property type="match status" value="1"/>
</dbReference>
<dbReference type="SMART" id="SM00387">
    <property type="entry name" value="HATPase_c"/>
    <property type="match status" value="1"/>
</dbReference>
<evidence type="ECO:0000259" key="12">
    <source>
        <dbReference type="PROSITE" id="PS50109"/>
    </source>
</evidence>
<comment type="catalytic activity">
    <reaction evidence="1">
        <text>ATP + protein L-histidine = ADP + protein N-phospho-L-histidine.</text>
        <dbReference type="EC" id="2.7.13.3"/>
    </reaction>
</comment>
<dbReference type="InterPro" id="IPR050428">
    <property type="entry name" value="TCS_sensor_his_kinase"/>
</dbReference>
<evidence type="ECO:0000256" key="3">
    <source>
        <dbReference type="ARBA" id="ARBA00012438"/>
    </source>
</evidence>
<keyword evidence="6" id="KW-0812">Transmembrane</keyword>
<organism evidence="14 15">
    <name type="scientific">Paracoccus niistensis</name>
    <dbReference type="NCBI Taxonomy" id="632935"/>
    <lineage>
        <taxon>Bacteria</taxon>
        <taxon>Pseudomonadati</taxon>
        <taxon>Pseudomonadota</taxon>
        <taxon>Alphaproteobacteria</taxon>
        <taxon>Rhodobacterales</taxon>
        <taxon>Paracoccaceae</taxon>
        <taxon>Paracoccus</taxon>
    </lineage>
</organism>
<evidence type="ECO:0000256" key="1">
    <source>
        <dbReference type="ARBA" id="ARBA00000085"/>
    </source>
</evidence>
<keyword evidence="7" id="KW-0547">Nucleotide-binding</keyword>
<dbReference type="PROSITE" id="PS50109">
    <property type="entry name" value="HIS_KIN"/>
    <property type="match status" value="1"/>
</dbReference>
<comment type="subcellular location">
    <subcellularLocation>
        <location evidence="2">Membrane</location>
        <topology evidence="2">Multi-pass membrane protein</topology>
    </subcellularLocation>
</comment>
<dbReference type="InterPro" id="IPR005467">
    <property type="entry name" value="His_kinase_dom"/>
</dbReference>
<comment type="caution">
    <text evidence="14">The sequence shown here is derived from an EMBL/GenBank/DDBJ whole genome shotgun (WGS) entry which is preliminary data.</text>
</comment>
<dbReference type="SUPFAM" id="SSF47384">
    <property type="entry name" value="Homodimeric domain of signal transducing histidine kinase"/>
    <property type="match status" value="1"/>
</dbReference>
<dbReference type="Pfam" id="PF00512">
    <property type="entry name" value="HisKA"/>
    <property type="match status" value="1"/>
</dbReference>
<protein>
    <recommendedName>
        <fullName evidence="3">histidine kinase</fullName>
        <ecNumber evidence="3">2.7.13.3</ecNumber>
    </recommendedName>
</protein>
<keyword evidence="11" id="KW-0902">Two-component regulatory system</keyword>
<reference evidence="14 15" key="1">
    <citation type="submission" date="2024-09" db="EMBL/GenBank/DDBJ databases">
        <authorList>
            <person name="Sun Q."/>
            <person name="Mori K."/>
        </authorList>
    </citation>
    <scope>NUCLEOTIDE SEQUENCE [LARGE SCALE GENOMIC DNA]</scope>
    <source>
        <strain evidence="14 15">KCTC 22789</strain>
    </source>
</reference>
<feature type="domain" description="Histidine kinase" evidence="12">
    <location>
        <begin position="58"/>
        <end position="266"/>
    </location>
</feature>
<dbReference type="InterPro" id="IPR036890">
    <property type="entry name" value="HATPase_C_sf"/>
</dbReference>
<keyword evidence="9" id="KW-0067">ATP-binding</keyword>
<evidence type="ECO:0000256" key="7">
    <source>
        <dbReference type="ARBA" id="ARBA00022741"/>
    </source>
</evidence>
<evidence type="ECO:0000256" key="2">
    <source>
        <dbReference type="ARBA" id="ARBA00004141"/>
    </source>
</evidence>
<dbReference type="Proteomes" id="UP001589799">
    <property type="component" value="Unassembled WGS sequence"/>
</dbReference>
<evidence type="ECO:0000256" key="11">
    <source>
        <dbReference type="ARBA" id="ARBA00023012"/>
    </source>
</evidence>
<dbReference type="InterPro" id="IPR003660">
    <property type="entry name" value="HAMP_dom"/>
</dbReference>
<accession>A0ABV6HZM3</accession>
<evidence type="ECO:0000256" key="4">
    <source>
        <dbReference type="ARBA" id="ARBA00022553"/>
    </source>
</evidence>
<dbReference type="SUPFAM" id="SSF55874">
    <property type="entry name" value="ATPase domain of HSP90 chaperone/DNA topoisomerase II/histidine kinase"/>
    <property type="match status" value="1"/>
</dbReference>
<evidence type="ECO:0000313" key="14">
    <source>
        <dbReference type="EMBL" id="MFC0339425.1"/>
    </source>
</evidence>
<gene>
    <name evidence="14" type="ORF">ACFFII_01435</name>
</gene>
<keyword evidence="15" id="KW-1185">Reference proteome</keyword>
<dbReference type="PANTHER" id="PTHR45436">
    <property type="entry name" value="SENSOR HISTIDINE KINASE YKOH"/>
    <property type="match status" value="1"/>
</dbReference>
<evidence type="ECO:0000256" key="10">
    <source>
        <dbReference type="ARBA" id="ARBA00022989"/>
    </source>
</evidence>
<keyword evidence="5" id="KW-0808">Transferase</keyword>
<dbReference type="InterPro" id="IPR003594">
    <property type="entry name" value="HATPase_dom"/>
</dbReference>
<evidence type="ECO:0000313" key="15">
    <source>
        <dbReference type="Proteomes" id="UP001589799"/>
    </source>
</evidence>
<dbReference type="PROSITE" id="PS50885">
    <property type="entry name" value="HAMP"/>
    <property type="match status" value="1"/>
</dbReference>
<dbReference type="EMBL" id="JBHLWE010000004">
    <property type="protein sequence ID" value="MFC0339425.1"/>
    <property type="molecule type" value="Genomic_DNA"/>
</dbReference>
<dbReference type="PANTHER" id="PTHR45436:SF14">
    <property type="entry name" value="SENSOR PROTEIN QSEC"/>
    <property type="match status" value="1"/>
</dbReference>
<dbReference type="InterPro" id="IPR003661">
    <property type="entry name" value="HisK_dim/P_dom"/>
</dbReference>
<evidence type="ECO:0000256" key="6">
    <source>
        <dbReference type="ARBA" id="ARBA00022692"/>
    </source>
</evidence>
<dbReference type="GO" id="GO:0016301">
    <property type="term" value="F:kinase activity"/>
    <property type="evidence" value="ECO:0007669"/>
    <property type="project" value="UniProtKB-KW"/>
</dbReference>
<dbReference type="EC" id="2.7.13.3" evidence="3"/>
<dbReference type="RefSeq" id="WP_377697100.1">
    <property type="nucleotide sequence ID" value="NZ_JBHLWE010000004.1"/>
</dbReference>
<dbReference type="Gene3D" id="3.30.565.10">
    <property type="entry name" value="Histidine kinase-like ATPase, C-terminal domain"/>
    <property type="match status" value="1"/>
</dbReference>
<evidence type="ECO:0000256" key="8">
    <source>
        <dbReference type="ARBA" id="ARBA00022777"/>
    </source>
</evidence>
<name>A0ABV6HZM3_9RHOB</name>
<dbReference type="SMART" id="SM00388">
    <property type="entry name" value="HisKA"/>
    <property type="match status" value="1"/>
</dbReference>
<dbReference type="Gene3D" id="1.10.287.130">
    <property type="match status" value="1"/>
</dbReference>
<keyword evidence="10" id="KW-1133">Transmembrane helix</keyword>
<evidence type="ECO:0000256" key="9">
    <source>
        <dbReference type="ARBA" id="ARBA00022840"/>
    </source>
</evidence>
<proteinExistence type="predicted"/>
<dbReference type="CDD" id="cd00082">
    <property type="entry name" value="HisKA"/>
    <property type="match status" value="1"/>
</dbReference>